<evidence type="ECO:0000313" key="1">
    <source>
        <dbReference type="EMBL" id="EJD33010.1"/>
    </source>
</evidence>
<keyword evidence="2" id="KW-1185">Reference proteome</keyword>
<protein>
    <submittedName>
        <fullName evidence="1">Uncharacterized protein</fullName>
    </submittedName>
</protein>
<organism evidence="1 2">
    <name type="scientific">Auricularia subglabra (strain TFB-10046 / SS5)</name>
    <name type="common">White-rot fungus</name>
    <name type="synonym">Auricularia delicata (strain TFB10046)</name>
    <dbReference type="NCBI Taxonomy" id="717982"/>
    <lineage>
        <taxon>Eukaryota</taxon>
        <taxon>Fungi</taxon>
        <taxon>Dikarya</taxon>
        <taxon>Basidiomycota</taxon>
        <taxon>Agaricomycotina</taxon>
        <taxon>Agaricomycetes</taxon>
        <taxon>Auriculariales</taxon>
        <taxon>Auriculariaceae</taxon>
        <taxon>Auricularia</taxon>
    </lineage>
</organism>
<dbReference type="KEGG" id="adl:AURDEDRAFT_177902"/>
<evidence type="ECO:0000313" key="2">
    <source>
        <dbReference type="Proteomes" id="UP000006514"/>
    </source>
</evidence>
<name>J0WMH3_AURST</name>
<dbReference type="EMBL" id="JH688491">
    <property type="protein sequence ID" value="EJD33010.1"/>
    <property type="molecule type" value="Genomic_DNA"/>
</dbReference>
<accession>J0WMH3</accession>
<sequence>MEDSLLVEAALFGVGHDSDGGFWRPPVLAACSNHRTNVMTALRHTGKHGELELSIPDRHGQGSLQRREDIRDRTAPPRRIGLYYTMLIGCGEYVVLHKYHALPLPGPDDEHVPDVQAWNQTLKRAVGLHSELDIDLFAEYTPGGIQPERAPRLRAHSRSA</sequence>
<dbReference type="InParanoid" id="J0WMH3"/>
<proteinExistence type="predicted"/>
<gene>
    <name evidence="1" type="ORF">AURDEDRAFT_177902</name>
</gene>
<dbReference type="AlphaFoldDB" id="J0WMH3"/>
<dbReference type="Proteomes" id="UP000006514">
    <property type="component" value="Unassembled WGS sequence"/>
</dbReference>
<reference evidence="2" key="1">
    <citation type="journal article" date="2012" name="Science">
        <title>The Paleozoic origin of enzymatic lignin decomposition reconstructed from 31 fungal genomes.</title>
        <authorList>
            <person name="Floudas D."/>
            <person name="Binder M."/>
            <person name="Riley R."/>
            <person name="Barry K."/>
            <person name="Blanchette R.A."/>
            <person name="Henrissat B."/>
            <person name="Martinez A.T."/>
            <person name="Otillar R."/>
            <person name="Spatafora J.W."/>
            <person name="Yadav J.S."/>
            <person name="Aerts A."/>
            <person name="Benoit I."/>
            <person name="Boyd A."/>
            <person name="Carlson A."/>
            <person name="Copeland A."/>
            <person name="Coutinho P.M."/>
            <person name="de Vries R.P."/>
            <person name="Ferreira P."/>
            <person name="Findley K."/>
            <person name="Foster B."/>
            <person name="Gaskell J."/>
            <person name="Glotzer D."/>
            <person name="Gorecki P."/>
            <person name="Heitman J."/>
            <person name="Hesse C."/>
            <person name="Hori C."/>
            <person name="Igarashi K."/>
            <person name="Jurgens J.A."/>
            <person name="Kallen N."/>
            <person name="Kersten P."/>
            <person name="Kohler A."/>
            <person name="Kuees U."/>
            <person name="Kumar T.K.A."/>
            <person name="Kuo A."/>
            <person name="LaButti K."/>
            <person name="Larrondo L.F."/>
            <person name="Lindquist E."/>
            <person name="Ling A."/>
            <person name="Lombard V."/>
            <person name="Lucas S."/>
            <person name="Lundell T."/>
            <person name="Martin R."/>
            <person name="McLaughlin D.J."/>
            <person name="Morgenstern I."/>
            <person name="Morin E."/>
            <person name="Murat C."/>
            <person name="Nagy L.G."/>
            <person name="Nolan M."/>
            <person name="Ohm R.A."/>
            <person name="Patyshakuliyeva A."/>
            <person name="Rokas A."/>
            <person name="Ruiz-Duenas F.J."/>
            <person name="Sabat G."/>
            <person name="Salamov A."/>
            <person name="Samejima M."/>
            <person name="Schmutz J."/>
            <person name="Slot J.C."/>
            <person name="St John F."/>
            <person name="Stenlid J."/>
            <person name="Sun H."/>
            <person name="Sun S."/>
            <person name="Syed K."/>
            <person name="Tsang A."/>
            <person name="Wiebenga A."/>
            <person name="Young D."/>
            <person name="Pisabarro A."/>
            <person name="Eastwood D.C."/>
            <person name="Martin F."/>
            <person name="Cullen D."/>
            <person name="Grigoriev I.V."/>
            <person name="Hibbett D.S."/>
        </authorList>
    </citation>
    <scope>NUCLEOTIDE SEQUENCE [LARGE SCALE GENOMIC DNA]</scope>
    <source>
        <strain evidence="2">TFB10046</strain>
    </source>
</reference>